<keyword evidence="3" id="KW-0573">Peptidoglycan synthesis</keyword>
<evidence type="ECO:0000256" key="5">
    <source>
        <dbReference type="ARBA" id="ARBA00023139"/>
    </source>
</evidence>
<evidence type="ECO:0000256" key="3">
    <source>
        <dbReference type="ARBA" id="ARBA00022984"/>
    </source>
</evidence>
<evidence type="ECO:0000313" key="9">
    <source>
        <dbReference type="EMBL" id="BBT41850.1"/>
    </source>
</evidence>
<dbReference type="AlphaFoldDB" id="A0A6S5TMV4"/>
<organism evidence="9 10">
    <name type="scientific">Pseudomonas putida</name>
    <name type="common">Arthrobacter siderocapsulatus</name>
    <dbReference type="NCBI Taxonomy" id="303"/>
    <lineage>
        <taxon>Bacteria</taxon>
        <taxon>Pseudomonadati</taxon>
        <taxon>Pseudomonadota</taxon>
        <taxon>Gammaproteobacteria</taxon>
        <taxon>Pseudomonadales</taxon>
        <taxon>Pseudomonadaceae</taxon>
        <taxon>Pseudomonas</taxon>
    </lineage>
</organism>
<evidence type="ECO:0000313" key="10">
    <source>
        <dbReference type="Proteomes" id="UP000515680"/>
    </source>
</evidence>
<dbReference type="PANTHER" id="PTHR38038:SF1">
    <property type="entry name" value="PENICILLIN-BINDING PROTEIN ACTIVATOR LPOA"/>
    <property type="match status" value="1"/>
</dbReference>
<evidence type="ECO:0000256" key="2">
    <source>
        <dbReference type="ARBA" id="ARBA00022960"/>
    </source>
</evidence>
<dbReference type="Gene3D" id="1.25.40.650">
    <property type="match status" value="1"/>
</dbReference>
<dbReference type="GO" id="GO:0031241">
    <property type="term" value="C:periplasmic side of cell outer membrane"/>
    <property type="evidence" value="ECO:0007669"/>
    <property type="project" value="TreeGrafter"/>
</dbReference>
<protein>
    <submittedName>
        <fullName evidence="9">Penicillin-binding protein activator</fullName>
    </submittedName>
</protein>
<dbReference type="Pfam" id="PF04348">
    <property type="entry name" value="LppC"/>
    <property type="match status" value="1"/>
</dbReference>
<feature type="chain" id="PRO_5028401086" evidence="8">
    <location>
        <begin position="22"/>
        <end position="605"/>
    </location>
</feature>
<evidence type="ECO:0000256" key="7">
    <source>
        <dbReference type="ARBA" id="ARBA00023288"/>
    </source>
</evidence>
<gene>
    <name evidence="9" type="ORF">WP8W18C01_41910</name>
</gene>
<keyword evidence="4" id="KW-0472">Membrane</keyword>
<keyword evidence="5" id="KW-0564">Palmitate</keyword>
<evidence type="ECO:0000256" key="4">
    <source>
        <dbReference type="ARBA" id="ARBA00023136"/>
    </source>
</evidence>
<dbReference type="InterPro" id="IPR011990">
    <property type="entry name" value="TPR-like_helical_dom_sf"/>
</dbReference>
<accession>A0A6S5TMV4</accession>
<dbReference type="GO" id="GO:0030234">
    <property type="term" value="F:enzyme regulator activity"/>
    <property type="evidence" value="ECO:0007669"/>
    <property type="project" value="TreeGrafter"/>
</dbReference>
<dbReference type="PANTHER" id="PTHR38038">
    <property type="entry name" value="PENICILLIN-BINDING PROTEIN ACTIVATOR LPOA"/>
    <property type="match status" value="1"/>
</dbReference>
<reference evidence="9 10" key="1">
    <citation type="submission" date="2019-12" db="EMBL/GenBank/DDBJ databases">
        <title>complete genome sequences of Pseudomonas putida str. WP8-W18-CRE-01 isolated from wastewater treatment plant effluent.</title>
        <authorList>
            <person name="Sekizuka T."/>
            <person name="Itokawa K."/>
            <person name="Yatsu K."/>
            <person name="Inamine Y."/>
            <person name="Kuroda M."/>
        </authorList>
    </citation>
    <scope>NUCLEOTIDE SEQUENCE [LARGE SCALE GENOMIC DNA]</scope>
    <source>
        <strain evidence="9 10">WP8-W18-CRE-01</strain>
    </source>
</reference>
<evidence type="ECO:0000256" key="6">
    <source>
        <dbReference type="ARBA" id="ARBA00023237"/>
    </source>
</evidence>
<dbReference type="Gene3D" id="3.40.50.2300">
    <property type="match status" value="2"/>
</dbReference>
<keyword evidence="7" id="KW-0449">Lipoprotein</keyword>
<name>A0A6S5TMV4_PSEPU</name>
<dbReference type="EMBL" id="AP022227">
    <property type="protein sequence ID" value="BBT41850.1"/>
    <property type="molecule type" value="Genomic_DNA"/>
</dbReference>
<feature type="signal peptide" evidence="8">
    <location>
        <begin position="1"/>
        <end position="21"/>
    </location>
</feature>
<dbReference type="GO" id="GO:0009252">
    <property type="term" value="P:peptidoglycan biosynthetic process"/>
    <property type="evidence" value="ECO:0007669"/>
    <property type="project" value="UniProtKB-KW"/>
</dbReference>
<dbReference type="RefSeq" id="WP_090344886.1">
    <property type="nucleotide sequence ID" value="NZ_AP022055.1"/>
</dbReference>
<keyword evidence="6" id="KW-0998">Cell outer membrane</keyword>
<dbReference type="GO" id="GO:0008360">
    <property type="term" value="P:regulation of cell shape"/>
    <property type="evidence" value="ECO:0007669"/>
    <property type="project" value="UniProtKB-KW"/>
</dbReference>
<dbReference type="PROSITE" id="PS51257">
    <property type="entry name" value="PROKAR_LIPOPROTEIN"/>
    <property type="match status" value="1"/>
</dbReference>
<dbReference type="CDD" id="cd06339">
    <property type="entry name" value="PBP1_YraM_LppC_lipoprotein-like"/>
    <property type="match status" value="1"/>
</dbReference>
<sequence>MIACLRLFTALCFAALLAACASSPSSSLGELPRTPDASIEQLLDKAATSKSAEDAALLRLSAADLAYKQKDYPRAARILEQVPMDSLKPAQQVFASTLAAELAMSRNQPKAALSALSHPSLQRLDELPKDQQARTYSVHAAALEADGQTLAAAQQRVLLAPLLSGKAAAANDDAIWALVASLPAEQLQQPASNETLAGWTSLALAVKRAGTLEQQQAAIDTWRDQHPDHPAAKQLPQALVKLKELASQPLTKIALLLPQEGPLAGVARALRDGFMAAHFQAQQSGQPAPAVQVFDSSRMTSLDEFYRQAQAAGVQLVVGPLEKPLVKKLAAYPQLPITTLALNYADAGQKAPPQLFQFGLAAEDEAREVSRRARADGMVRAVALVPSGEWGDRVLAAFRQDWESHGGTLLAAERIAQPVALAQQIAELFQLRQSEGRAKSLQSTVGGTIAAQPSRRQDIDFIFLASTPQQAQQIKPTLNFQYAGDVPVYATSNLYSASGDVNQYNDMNGIRFCETPWLLDSTNSLRQQVVQQWPQAAGSLGRLYAMGVDAYSLAPRLNQLKALPDNRVEGLSGSLTMNPSQRVERQLPWAEFSGGQVKRLPDTPR</sequence>
<dbReference type="InterPro" id="IPR007443">
    <property type="entry name" value="LpoA"/>
</dbReference>
<dbReference type="InterPro" id="IPR028082">
    <property type="entry name" value="Peripla_BP_I"/>
</dbReference>
<keyword evidence="2" id="KW-0133">Cell shape</keyword>
<dbReference type="Proteomes" id="UP000515680">
    <property type="component" value="Chromosome"/>
</dbReference>
<dbReference type="Gene3D" id="1.25.40.10">
    <property type="entry name" value="Tetratricopeptide repeat domain"/>
    <property type="match status" value="1"/>
</dbReference>
<evidence type="ECO:0000256" key="8">
    <source>
        <dbReference type="SAM" id="SignalP"/>
    </source>
</evidence>
<proteinExistence type="predicted"/>
<dbReference type="SUPFAM" id="SSF53822">
    <property type="entry name" value="Periplasmic binding protein-like I"/>
    <property type="match status" value="1"/>
</dbReference>
<evidence type="ECO:0000256" key="1">
    <source>
        <dbReference type="ARBA" id="ARBA00022729"/>
    </source>
</evidence>
<keyword evidence="1 8" id="KW-0732">Signal</keyword>